<sequence>MEKFLVEPPSKSRKRVNVNVVDFVDNNNEPPNPKILKTLSHHEARGSIVDGKNTETQSESYIFNGTFFKIIHSEKQSIKAQCMHCPKVISGFRNSTGNFLSHVKRLHQPLLGLLKKVKEERQLQQSGMLTMKTKKCEASGLETSAHHVQATLFAPIPLTKTKVFIGLLYYSLQFSTKNVNLCRFIDKNYIVGSRAAN</sequence>
<dbReference type="GO" id="GO:0003677">
    <property type="term" value="F:DNA binding"/>
    <property type="evidence" value="ECO:0007669"/>
    <property type="project" value="InterPro"/>
</dbReference>
<evidence type="ECO:0000313" key="5">
    <source>
        <dbReference type="EMBL" id="KAK4875515.1"/>
    </source>
</evidence>
<name>A0AAN7NXY3_9COLE</name>
<evidence type="ECO:0000313" key="6">
    <source>
        <dbReference type="Proteomes" id="UP001353858"/>
    </source>
</evidence>
<accession>A0AAN7NXY3</accession>
<reference evidence="6" key="1">
    <citation type="submission" date="2023-01" db="EMBL/GenBank/DDBJ databases">
        <title>Key to firefly adult light organ development and bioluminescence: homeobox transcription factors regulate luciferase expression and transportation to peroxisome.</title>
        <authorList>
            <person name="Fu X."/>
        </authorList>
    </citation>
    <scope>NUCLEOTIDE SEQUENCE [LARGE SCALE GENOMIC DNA]</scope>
</reference>
<keyword evidence="1" id="KW-0479">Metal-binding</keyword>
<dbReference type="AlphaFoldDB" id="A0AAN7NXY3"/>
<dbReference type="EMBL" id="JARPUR010000005">
    <property type="protein sequence ID" value="KAK4875515.1"/>
    <property type="molecule type" value="Genomic_DNA"/>
</dbReference>
<comment type="caution">
    <text evidence="5">The sequence shown here is derived from an EMBL/GenBank/DDBJ whole genome shotgun (WGS) entry which is preliminary data.</text>
</comment>
<evidence type="ECO:0000256" key="3">
    <source>
        <dbReference type="ARBA" id="ARBA00022833"/>
    </source>
</evidence>
<keyword evidence="3" id="KW-0862">Zinc</keyword>
<keyword evidence="6" id="KW-1185">Reference proteome</keyword>
<evidence type="ECO:0000259" key="4">
    <source>
        <dbReference type="Pfam" id="PF02892"/>
    </source>
</evidence>
<dbReference type="InterPro" id="IPR003656">
    <property type="entry name" value="Znf_BED"/>
</dbReference>
<feature type="domain" description="BED-type" evidence="4">
    <location>
        <begin position="74"/>
        <end position="108"/>
    </location>
</feature>
<keyword evidence="2" id="KW-0863">Zinc-finger</keyword>
<protein>
    <recommendedName>
        <fullName evidence="4">BED-type domain-containing protein</fullName>
    </recommendedName>
</protein>
<gene>
    <name evidence="5" type="ORF">RN001_011937</name>
</gene>
<organism evidence="5 6">
    <name type="scientific">Aquatica leii</name>
    <dbReference type="NCBI Taxonomy" id="1421715"/>
    <lineage>
        <taxon>Eukaryota</taxon>
        <taxon>Metazoa</taxon>
        <taxon>Ecdysozoa</taxon>
        <taxon>Arthropoda</taxon>
        <taxon>Hexapoda</taxon>
        <taxon>Insecta</taxon>
        <taxon>Pterygota</taxon>
        <taxon>Neoptera</taxon>
        <taxon>Endopterygota</taxon>
        <taxon>Coleoptera</taxon>
        <taxon>Polyphaga</taxon>
        <taxon>Elateriformia</taxon>
        <taxon>Elateroidea</taxon>
        <taxon>Lampyridae</taxon>
        <taxon>Luciolinae</taxon>
        <taxon>Aquatica</taxon>
    </lineage>
</organism>
<evidence type="ECO:0000256" key="2">
    <source>
        <dbReference type="ARBA" id="ARBA00022771"/>
    </source>
</evidence>
<dbReference type="GO" id="GO:0008270">
    <property type="term" value="F:zinc ion binding"/>
    <property type="evidence" value="ECO:0007669"/>
    <property type="project" value="UniProtKB-KW"/>
</dbReference>
<evidence type="ECO:0000256" key="1">
    <source>
        <dbReference type="ARBA" id="ARBA00022723"/>
    </source>
</evidence>
<dbReference type="Pfam" id="PF02892">
    <property type="entry name" value="zf-BED"/>
    <property type="match status" value="1"/>
</dbReference>
<proteinExistence type="predicted"/>
<dbReference type="Proteomes" id="UP001353858">
    <property type="component" value="Unassembled WGS sequence"/>
</dbReference>